<reference evidence="3" key="1">
    <citation type="submission" date="2020-11" db="EMBL/GenBank/DDBJ databases">
        <authorList>
            <consortium name="DOE Joint Genome Institute"/>
            <person name="Ahrendt S."/>
            <person name="Riley R."/>
            <person name="Andreopoulos W."/>
            <person name="Labutti K."/>
            <person name="Pangilinan J."/>
            <person name="Ruiz-Duenas F.J."/>
            <person name="Barrasa J.M."/>
            <person name="Sanchez-Garcia M."/>
            <person name="Camarero S."/>
            <person name="Miyauchi S."/>
            <person name="Serrano A."/>
            <person name="Linde D."/>
            <person name="Babiker R."/>
            <person name="Drula E."/>
            <person name="Ayuso-Fernandez I."/>
            <person name="Pacheco R."/>
            <person name="Padilla G."/>
            <person name="Ferreira P."/>
            <person name="Barriuso J."/>
            <person name="Kellner H."/>
            <person name="Castanera R."/>
            <person name="Alfaro M."/>
            <person name="Ramirez L."/>
            <person name="Pisabarro A.G."/>
            <person name="Kuo A."/>
            <person name="Tritt A."/>
            <person name="Lipzen A."/>
            <person name="He G."/>
            <person name="Yan M."/>
            <person name="Ng V."/>
            <person name="Cullen D."/>
            <person name="Martin F."/>
            <person name="Rosso M.-N."/>
            <person name="Henrissat B."/>
            <person name="Hibbett D."/>
            <person name="Martinez A.T."/>
            <person name="Grigoriev I.V."/>
        </authorList>
    </citation>
    <scope>NUCLEOTIDE SEQUENCE</scope>
    <source>
        <strain evidence="3">CBS 247.69</strain>
    </source>
</reference>
<keyword evidence="4" id="KW-1185">Reference proteome</keyword>
<dbReference type="Pfam" id="PF00611">
    <property type="entry name" value="FCH"/>
    <property type="match status" value="1"/>
</dbReference>
<evidence type="ECO:0000259" key="2">
    <source>
        <dbReference type="Pfam" id="PF00611"/>
    </source>
</evidence>
<feature type="non-terminal residue" evidence="3">
    <location>
        <position position="91"/>
    </location>
</feature>
<dbReference type="EMBL" id="MU150307">
    <property type="protein sequence ID" value="KAF9459990.1"/>
    <property type="molecule type" value="Genomic_DNA"/>
</dbReference>
<protein>
    <recommendedName>
        <fullName evidence="2">FCH domain-containing protein</fullName>
    </recommendedName>
</protein>
<comment type="caution">
    <text evidence="3">The sequence shown here is derived from an EMBL/GenBank/DDBJ whole genome shotgun (WGS) entry which is preliminary data.</text>
</comment>
<evidence type="ECO:0000256" key="1">
    <source>
        <dbReference type="SAM" id="MobiDB-lite"/>
    </source>
</evidence>
<dbReference type="InterPro" id="IPR027267">
    <property type="entry name" value="AH/BAR_dom_sf"/>
</dbReference>
<feature type="domain" description="FCH" evidence="2">
    <location>
        <begin position="33"/>
        <end position="90"/>
    </location>
</feature>
<name>A0A9P5Y083_9AGAR</name>
<dbReference type="OrthoDB" id="79452at2759"/>
<organism evidence="3 4">
    <name type="scientific">Collybia nuda</name>
    <dbReference type="NCBI Taxonomy" id="64659"/>
    <lineage>
        <taxon>Eukaryota</taxon>
        <taxon>Fungi</taxon>
        <taxon>Dikarya</taxon>
        <taxon>Basidiomycota</taxon>
        <taxon>Agaricomycotina</taxon>
        <taxon>Agaricomycetes</taxon>
        <taxon>Agaricomycetidae</taxon>
        <taxon>Agaricales</taxon>
        <taxon>Tricholomatineae</taxon>
        <taxon>Clitocybaceae</taxon>
        <taxon>Collybia</taxon>
    </lineage>
</organism>
<evidence type="ECO:0000313" key="4">
    <source>
        <dbReference type="Proteomes" id="UP000807353"/>
    </source>
</evidence>
<sequence length="91" mass="10581">MDQPSLPSRTSTSDPPVQTQGPIPLFDAHLRVLSDSYLSFFQERKRIEEIYVESLTKLHRKIKSVDQYLDDRDLSTTRSAWSEVRDNVERG</sequence>
<dbReference type="Proteomes" id="UP000807353">
    <property type="component" value="Unassembled WGS sequence"/>
</dbReference>
<feature type="compositionally biased region" description="Polar residues" evidence="1">
    <location>
        <begin position="1"/>
        <end position="21"/>
    </location>
</feature>
<dbReference type="Gene3D" id="1.20.1270.60">
    <property type="entry name" value="Arfaptin homology (AH) domain/BAR domain"/>
    <property type="match status" value="1"/>
</dbReference>
<feature type="region of interest" description="Disordered" evidence="1">
    <location>
        <begin position="1"/>
        <end position="23"/>
    </location>
</feature>
<dbReference type="SUPFAM" id="SSF103657">
    <property type="entry name" value="BAR/IMD domain-like"/>
    <property type="match status" value="1"/>
</dbReference>
<accession>A0A9P5Y083</accession>
<gene>
    <name evidence="3" type="ORF">BDZ94DRAFT_1119966</name>
</gene>
<dbReference type="InterPro" id="IPR001060">
    <property type="entry name" value="FCH_dom"/>
</dbReference>
<evidence type="ECO:0000313" key="3">
    <source>
        <dbReference type="EMBL" id="KAF9459990.1"/>
    </source>
</evidence>
<dbReference type="AlphaFoldDB" id="A0A9P5Y083"/>
<proteinExistence type="predicted"/>